<keyword evidence="3" id="KW-0597">Phosphoprotein</keyword>
<dbReference type="OrthoDB" id="9778690at2"/>
<dbReference type="SUPFAM" id="SSF56801">
    <property type="entry name" value="Acetyl-CoA synthetase-like"/>
    <property type="match status" value="1"/>
</dbReference>
<dbReference type="FunFam" id="3.40.50.980:FF:000002">
    <property type="entry name" value="Enterobactin synthetase component F"/>
    <property type="match status" value="1"/>
</dbReference>
<dbReference type="Pfam" id="PF00501">
    <property type="entry name" value="AMP-binding"/>
    <property type="match status" value="1"/>
</dbReference>
<dbReference type="Gene3D" id="2.30.38.10">
    <property type="entry name" value="Luciferase, Domain 3"/>
    <property type="match status" value="1"/>
</dbReference>
<evidence type="ECO:0000259" key="4">
    <source>
        <dbReference type="PROSITE" id="PS50075"/>
    </source>
</evidence>
<dbReference type="GO" id="GO:0005737">
    <property type="term" value="C:cytoplasm"/>
    <property type="evidence" value="ECO:0007669"/>
    <property type="project" value="TreeGrafter"/>
</dbReference>
<dbReference type="Gene3D" id="1.10.1200.10">
    <property type="entry name" value="ACP-like"/>
    <property type="match status" value="1"/>
</dbReference>
<dbReference type="InterPro" id="IPR009081">
    <property type="entry name" value="PP-bd_ACP"/>
</dbReference>
<dbReference type="InterPro" id="IPR000873">
    <property type="entry name" value="AMP-dep_synth/lig_dom"/>
</dbReference>
<dbReference type="NCBIfam" id="TIGR01733">
    <property type="entry name" value="AA-adenyl-dom"/>
    <property type="match status" value="1"/>
</dbReference>
<dbReference type="AlphaFoldDB" id="A0A1T4U1X9"/>
<dbReference type="Gene3D" id="3.30.300.30">
    <property type="match status" value="1"/>
</dbReference>
<dbReference type="InterPro" id="IPR020459">
    <property type="entry name" value="AMP-binding"/>
</dbReference>
<dbReference type="CDD" id="cd05930">
    <property type="entry name" value="A_NRPS"/>
    <property type="match status" value="1"/>
</dbReference>
<dbReference type="PANTHER" id="PTHR45527">
    <property type="entry name" value="NONRIBOSOMAL PEPTIDE SYNTHETASE"/>
    <property type="match status" value="1"/>
</dbReference>
<dbReference type="STRING" id="634771.SAMN04488128_1084"/>
<dbReference type="InterPro" id="IPR010071">
    <property type="entry name" value="AA_adenyl_dom"/>
</dbReference>
<accession>A0A1T4U1X9</accession>
<evidence type="ECO:0000256" key="2">
    <source>
        <dbReference type="ARBA" id="ARBA00022450"/>
    </source>
</evidence>
<dbReference type="RefSeq" id="WP_078673069.1">
    <property type="nucleotide sequence ID" value="NZ_FUWZ01000008.1"/>
</dbReference>
<gene>
    <name evidence="5" type="ORF">SAMN04488128_1084</name>
</gene>
<dbReference type="PROSITE" id="PS00455">
    <property type="entry name" value="AMP_BINDING"/>
    <property type="match status" value="1"/>
</dbReference>
<dbReference type="Pfam" id="PF00550">
    <property type="entry name" value="PP-binding"/>
    <property type="match status" value="1"/>
</dbReference>
<name>A0A1T4U1X9_9BACT</name>
<dbReference type="EMBL" id="FUWZ01000008">
    <property type="protein sequence ID" value="SKA46694.1"/>
    <property type="molecule type" value="Genomic_DNA"/>
</dbReference>
<evidence type="ECO:0000313" key="5">
    <source>
        <dbReference type="EMBL" id="SKA46694.1"/>
    </source>
</evidence>
<evidence type="ECO:0000256" key="3">
    <source>
        <dbReference type="ARBA" id="ARBA00022553"/>
    </source>
</evidence>
<dbReference type="PRINTS" id="PR00154">
    <property type="entry name" value="AMPBINDING"/>
</dbReference>
<dbReference type="GO" id="GO:0031177">
    <property type="term" value="F:phosphopantetheine binding"/>
    <property type="evidence" value="ECO:0007669"/>
    <property type="project" value="TreeGrafter"/>
</dbReference>
<comment type="cofactor">
    <cofactor evidence="1">
        <name>pantetheine 4'-phosphate</name>
        <dbReference type="ChEBI" id="CHEBI:47942"/>
    </cofactor>
</comment>
<dbReference type="PANTHER" id="PTHR45527:SF1">
    <property type="entry name" value="FATTY ACID SYNTHASE"/>
    <property type="match status" value="1"/>
</dbReference>
<dbReference type="FunFam" id="2.30.38.10:FF:000001">
    <property type="entry name" value="Non-ribosomal peptide synthetase PvdI"/>
    <property type="match status" value="1"/>
</dbReference>
<dbReference type="InterPro" id="IPR001242">
    <property type="entry name" value="Condensation_dom"/>
</dbReference>
<dbReference type="GO" id="GO:0044550">
    <property type="term" value="P:secondary metabolite biosynthetic process"/>
    <property type="evidence" value="ECO:0007669"/>
    <property type="project" value="TreeGrafter"/>
</dbReference>
<reference evidence="6" key="1">
    <citation type="submission" date="2017-02" db="EMBL/GenBank/DDBJ databases">
        <authorList>
            <person name="Varghese N."/>
            <person name="Submissions S."/>
        </authorList>
    </citation>
    <scope>NUCLEOTIDE SEQUENCE [LARGE SCALE GENOMIC DNA]</scope>
    <source>
        <strain evidence="6">DSM 22224</strain>
    </source>
</reference>
<evidence type="ECO:0000313" key="6">
    <source>
        <dbReference type="Proteomes" id="UP000190367"/>
    </source>
</evidence>
<dbReference type="Gene3D" id="3.30.559.10">
    <property type="entry name" value="Chloramphenicol acetyltransferase-like domain"/>
    <property type="match status" value="1"/>
</dbReference>
<dbReference type="Pfam" id="PF00668">
    <property type="entry name" value="Condensation"/>
    <property type="match status" value="2"/>
</dbReference>
<protein>
    <submittedName>
        <fullName evidence="5">Amino acid adenylation domain-containing protein</fullName>
    </submittedName>
</protein>
<sequence>MENSADALLYWSNYLKGYTAISGIPFESRQPSPAGQEVTVETIQLPTETTEGLLAICDRNGISLTTFIQCAWGFLLARYNNTEDVVFGICEPQHEVMPLRVQFSPTETVSGFLKRLQQEALQRRHLHLADIQSQSILGNDLFNHVVTFDQPPHTAYRFQLIVSTTDANIVIRFDQQAYIHDLVRNIAVHLSVVIRQFIENEHLPLDNISYISDSERQKVLYSFNDTAADYPREQTITALFEEQVRKTPGNAAIVKEDRVITYEALNNISNQLAFYLSSKCGVMAGDTVAVKLERSEFLIIALLGILKADAIYLPMDKDIQEKRMEYIREDSQYKYVIDAASIEDFMQHRQCCPEENNPRRRNADDIAYIIYTSGTTGQPKGTLIRHYSLVNRLCWMQKQYRLTDQDNILQKTTCTFDVSVWELLWWSIAGAKVTLLKDGDEKDPEQIIHYIERYAITVLHFVPSMLSRFLDFAEGEPRLKHKLESLKRVYASGEALTAKLNLRFHRLLTGARLVNLYGPTEATIDVTCFECAPGLDVVPIGKPIDNTRTYILDSRLQAVPVGVEGNLFLAGAGLAAGYLNKPDLTAQRFIQDPFHPGERMYHTGDTAKWMPDGNIEYTGRNDDQIKLRGFRIEPGEISYHLERISGISAAHVLKTDEKLVAFLLSSTPQQGQLDAGQESSIRSALEKCVPDYMVPHRFLLVKEIPLSSSGKADKKQLISLYEASRAHVAAAKPAAATLSAKARDMAGIWAEVLNIPIDTIDPGKSFIEYGGDSLSMLRVVAICKKKGYPVTIKDFLRKPYLHILEDIGQSKTQEKSRIEDQPAGEQKNTFMLSPIQQFFFDHNKQELNFIMHASYYLHPLFNTDSIGQSIAALTANHDSFSLRFKKEKGMWVQYYAQGGTDHLLENCGPQDDTADLASSVNRALEIINIEKGPLLYARIFYEHARPVLFLACHHLVMDAVSWKIFIGELEVNYFNNHMPEITTRHKEADYANL</sequence>
<feature type="domain" description="Carrier" evidence="4">
    <location>
        <begin position="736"/>
        <end position="812"/>
    </location>
</feature>
<dbReference type="InterPro" id="IPR045851">
    <property type="entry name" value="AMP-bd_C_sf"/>
</dbReference>
<evidence type="ECO:0000256" key="1">
    <source>
        <dbReference type="ARBA" id="ARBA00001957"/>
    </source>
</evidence>
<keyword evidence="6" id="KW-1185">Reference proteome</keyword>
<dbReference type="GO" id="GO:0003824">
    <property type="term" value="F:catalytic activity"/>
    <property type="evidence" value="ECO:0007669"/>
    <property type="project" value="InterPro"/>
</dbReference>
<dbReference type="Gene3D" id="3.40.50.980">
    <property type="match status" value="2"/>
</dbReference>
<dbReference type="FunFam" id="3.40.50.12780:FF:000012">
    <property type="entry name" value="Non-ribosomal peptide synthetase"/>
    <property type="match status" value="1"/>
</dbReference>
<dbReference type="InterPro" id="IPR020845">
    <property type="entry name" value="AMP-binding_CS"/>
</dbReference>
<dbReference type="Gene3D" id="3.30.559.30">
    <property type="entry name" value="Nonribosomal peptide synthetase, condensation domain"/>
    <property type="match status" value="1"/>
</dbReference>
<dbReference type="GO" id="GO:0043041">
    <property type="term" value="P:amino acid activation for nonribosomal peptide biosynthetic process"/>
    <property type="evidence" value="ECO:0007669"/>
    <property type="project" value="TreeGrafter"/>
</dbReference>
<dbReference type="SUPFAM" id="SSF52777">
    <property type="entry name" value="CoA-dependent acyltransferases"/>
    <property type="match status" value="2"/>
</dbReference>
<dbReference type="InterPro" id="IPR023213">
    <property type="entry name" value="CAT-like_dom_sf"/>
</dbReference>
<keyword evidence="2" id="KW-0596">Phosphopantetheine</keyword>
<dbReference type="Proteomes" id="UP000190367">
    <property type="component" value="Unassembled WGS sequence"/>
</dbReference>
<dbReference type="InterPro" id="IPR036736">
    <property type="entry name" value="ACP-like_sf"/>
</dbReference>
<dbReference type="SUPFAM" id="SSF47336">
    <property type="entry name" value="ACP-like"/>
    <property type="match status" value="1"/>
</dbReference>
<proteinExistence type="predicted"/>
<organism evidence="5 6">
    <name type="scientific">Chitinophaga eiseniae</name>
    <dbReference type="NCBI Taxonomy" id="634771"/>
    <lineage>
        <taxon>Bacteria</taxon>
        <taxon>Pseudomonadati</taxon>
        <taxon>Bacteroidota</taxon>
        <taxon>Chitinophagia</taxon>
        <taxon>Chitinophagales</taxon>
        <taxon>Chitinophagaceae</taxon>
        <taxon>Chitinophaga</taxon>
    </lineage>
</organism>
<dbReference type="PROSITE" id="PS50075">
    <property type="entry name" value="CARRIER"/>
    <property type="match status" value="1"/>
</dbReference>